<dbReference type="InterPro" id="IPR013103">
    <property type="entry name" value="RVT_2"/>
</dbReference>
<proteinExistence type="predicted"/>
<reference evidence="2 3" key="1">
    <citation type="journal article" date="2018" name="PLoS Genet.">
        <title>Population sequencing reveals clonal diversity and ancestral inbreeding in the grapevine cultivar Chardonnay.</title>
        <authorList>
            <person name="Roach M.J."/>
            <person name="Johnson D.L."/>
            <person name="Bohlmann J."/>
            <person name="van Vuuren H.J."/>
            <person name="Jones S.J."/>
            <person name="Pretorius I.S."/>
            <person name="Schmidt S.A."/>
            <person name="Borneman A.R."/>
        </authorList>
    </citation>
    <scope>NUCLEOTIDE SEQUENCE [LARGE SCALE GENOMIC DNA]</scope>
    <source>
        <strain evidence="3">cv. Chardonnay</strain>
        <tissue evidence="2">Leaf</tissue>
    </source>
</reference>
<dbReference type="PANTHER" id="PTHR11439">
    <property type="entry name" value="GAG-POL-RELATED RETROTRANSPOSON"/>
    <property type="match status" value="1"/>
</dbReference>
<evidence type="ECO:0000313" key="2">
    <source>
        <dbReference type="EMBL" id="RVW62541.1"/>
    </source>
</evidence>
<gene>
    <name evidence="2" type="primary">RE1_1314</name>
    <name evidence="2" type="ORF">CK203_062258</name>
</gene>
<dbReference type="Proteomes" id="UP000288805">
    <property type="component" value="Unassembled WGS sequence"/>
</dbReference>
<evidence type="ECO:0000313" key="3">
    <source>
        <dbReference type="Proteomes" id="UP000288805"/>
    </source>
</evidence>
<accession>A0A438FRH9</accession>
<evidence type="ECO:0000259" key="1">
    <source>
        <dbReference type="Pfam" id="PF07727"/>
    </source>
</evidence>
<name>A0A438FRH9_VITVI</name>
<dbReference type="Pfam" id="PF07727">
    <property type="entry name" value="RVT_2"/>
    <property type="match status" value="1"/>
</dbReference>
<protein>
    <submittedName>
        <fullName evidence="2">Retrovirus-related Pol polyprotein from transposon RE1</fullName>
    </submittedName>
</protein>
<sequence length="402" mass="45338">MLAGTRASSHLLCSCHMRIQTSLKLQDPDPPSFLLVNIGKTALGIIVSIQVAGHEVIAVRKGVHPSLIVHSPKCPRRTQGKLMDTTNSPICQQALPTLLKAIAVRKDAYPSLIVHSPKRPRRTQGELMDTANPPICQQHGVDYTEGFAPVARMDTVRMIIALAAQRHWTIYQLDVKSAFLHGELNEEVFVEQPRGYEQNDNLHKVYKLKKTLYELKQASRAWFSRIEAHFVNEGFKRCHSEHTCSLKQEKKSSMMHEFDMTDLGKMRFGMEESNSVHSSIVTSFKVFKDKNEVKVDATFFKQMVGSLMYLIATRSDLMFVVSLISRYMGQLIELHLQTAKKVLRYLRGTTNLGIFYKKGGNDKLVAFIDSDYAGDLEDRKSTSGINILCMSSCLDEENLGEA</sequence>
<comment type="caution">
    <text evidence="2">The sequence shown here is derived from an EMBL/GenBank/DDBJ whole genome shotgun (WGS) entry which is preliminary data.</text>
</comment>
<dbReference type="PANTHER" id="PTHR11439:SF517">
    <property type="entry name" value="CYSTEINE-RICH RLK (RECEPTOR-LIKE PROTEIN KINASE) 8"/>
    <property type="match status" value="1"/>
</dbReference>
<dbReference type="EMBL" id="QGNW01000769">
    <property type="protein sequence ID" value="RVW62541.1"/>
    <property type="molecule type" value="Genomic_DNA"/>
</dbReference>
<dbReference type="AlphaFoldDB" id="A0A438FRH9"/>
<feature type="domain" description="Reverse transcriptase Ty1/copia-type" evidence="1">
    <location>
        <begin position="137"/>
        <end position="255"/>
    </location>
</feature>
<organism evidence="2 3">
    <name type="scientific">Vitis vinifera</name>
    <name type="common">Grape</name>
    <dbReference type="NCBI Taxonomy" id="29760"/>
    <lineage>
        <taxon>Eukaryota</taxon>
        <taxon>Viridiplantae</taxon>
        <taxon>Streptophyta</taxon>
        <taxon>Embryophyta</taxon>
        <taxon>Tracheophyta</taxon>
        <taxon>Spermatophyta</taxon>
        <taxon>Magnoliopsida</taxon>
        <taxon>eudicotyledons</taxon>
        <taxon>Gunneridae</taxon>
        <taxon>Pentapetalae</taxon>
        <taxon>rosids</taxon>
        <taxon>Vitales</taxon>
        <taxon>Vitaceae</taxon>
        <taxon>Viteae</taxon>
        <taxon>Vitis</taxon>
    </lineage>
</organism>